<protein>
    <submittedName>
        <fullName evidence="1">Uncharacterized protein</fullName>
    </submittedName>
</protein>
<dbReference type="Proteomes" id="UP000253868">
    <property type="component" value="Chromosome"/>
</dbReference>
<name>A0A345HWR3_9ACTN</name>
<keyword evidence="2" id="KW-1185">Reference proteome</keyword>
<dbReference type="RefSeq" id="WP_114663678.1">
    <property type="nucleotide sequence ID" value="NZ_CP031194.1"/>
</dbReference>
<organism evidence="1 2">
    <name type="scientific">Streptomyces paludis</name>
    <dbReference type="NCBI Taxonomy" id="2282738"/>
    <lineage>
        <taxon>Bacteria</taxon>
        <taxon>Bacillati</taxon>
        <taxon>Actinomycetota</taxon>
        <taxon>Actinomycetes</taxon>
        <taxon>Kitasatosporales</taxon>
        <taxon>Streptomycetaceae</taxon>
        <taxon>Streptomyces</taxon>
    </lineage>
</organism>
<evidence type="ECO:0000313" key="2">
    <source>
        <dbReference type="Proteomes" id="UP000253868"/>
    </source>
</evidence>
<gene>
    <name evidence="1" type="ORF">DVK44_29490</name>
</gene>
<dbReference type="AlphaFoldDB" id="A0A345HWR3"/>
<dbReference type="EMBL" id="CP031194">
    <property type="protein sequence ID" value="AXG81137.1"/>
    <property type="molecule type" value="Genomic_DNA"/>
</dbReference>
<sequence>MSARESIENLWDRATPVGPLLDAYAHELAERQRVRANTYAMMRSETMRLKAMGVREAADLIDPEIPGP</sequence>
<accession>A0A345HWR3</accession>
<proteinExistence type="predicted"/>
<dbReference type="KEGG" id="spad:DVK44_29490"/>
<evidence type="ECO:0000313" key="1">
    <source>
        <dbReference type="EMBL" id="AXG81137.1"/>
    </source>
</evidence>
<reference evidence="2" key="1">
    <citation type="submission" date="2018-07" db="EMBL/GenBank/DDBJ databases">
        <authorList>
            <person name="Zhao J."/>
        </authorList>
    </citation>
    <scope>NUCLEOTIDE SEQUENCE [LARGE SCALE GENOMIC DNA]</scope>
    <source>
        <strain evidence="2">GSSD-12</strain>
    </source>
</reference>